<sequence length="66" mass="7497">MCVFPAPRLYVILGLVEVTGMHLAHLLCALCIGLSCPDLWSQKHGWKSEKLLNSFKKHKSSNKVYR</sequence>
<proteinExistence type="predicted"/>
<accession>A0A8X6MYM1</accession>
<reference evidence="1" key="1">
    <citation type="submission" date="2020-08" db="EMBL/GenBank/DDBJ databases">
        <title>Multicomponent nature underlies the extraordinary mechanical properties of spider dragline silk.</title>
        <authorList>
            <person name="Kono N."/>
            <person name="Nakamura H."/>
            <person name="Mori M."/>
            <person name="Yoshida Y."/>
            <person name="Ohtoshi R."/>
            <person name="Malay A.D."/>
            <person name="Moran D.A.P."/>
            <person name="Tomita M."/>
            <person name="Numata K."/>
            <person name="Arakawa K."/>
        </authorList>
    </citation>
    <scope>NUCLEOTIDE SEQUENCE</scope>
</reference>
<protein>
    <submittedName>
        <fullName evidence="1">Uncharacterized protein</fullName>
    </submittedName>
</protein>
<name>A0A8X6MYM1_NEPPI</name>
<dbReference type="AlphaFoldDB" id="A0A8X6MYM1"/>
<keyword evidence="2" id="KW-1185">Reference proteome</keyword>
<dbReference type="EMBL" id="BMAW01052182">
    <property type="protein sequence ID" value="GFS84646.1"/>
    <property type="molecule type" value="Genomic_DNA"/>
</dbReference>
<evidence type="ECO:0000313" key="1">
    <source>
        <dbReference type="EMBL" id="GFS84646.1"/>
    </source>
</evidence>
<gene>
    <name evidence="1" type="ORF">NPIL_98451</name>
</gene>
<organism evidence="1 2">
    <name type="scientific">Nephila pilipes</name>
    <name type="common">Giant wood spider</name>
    <name type="synonym">Nephila maculata</name>
    <dbReference type="NCBI Taxonomy" id="299642"/>
    <lineage>
        <taxon>Eukaryota</taxon>
        <taxon>Metazoa</taxon>
        <taxon>Ecdysozoa</taxon>
        <taxon>Arthropoda</taxon>
        <taxon>Chelicerata</taxon>
        <taxon>Arachnida</taxon>
        <taxon>Araneae</taxon>
        <taxon>Araneomorphae</taxon>
        <taxon>Entelegynae</taxon>
        <taxon>Araneoidea</taxon>
        <taxon>Nephilidae</taxon>
        <taxon>Nephila</taxon>
    </lineage>
</organism>
<dbReference type="Proteomes" id="UP000887013">
    <property type="component" value="Unassembled WGS sequence"/>
</dbReference>
<comment type="caution">
    <text evidence="1">The sequence shown here is derived from an EMBL/GenBank/DDBJ whole genome shotgun (WGS) entry which is preliminary data.</text>
</comment>
<evidence type="ECO:0000313" key="2">
    <source>
        <dbReference type="Proteomes" id="UP000887013"/>
    </source>
</evidence>